<evidence type="ECO:0000313" key="2">
    <source>
        <dbReference type="Proteomes" id="UP000280188"/>
    </source>
</evidence>
<reference evidence="1 2" key="1">
    <citation type="journal article" date="2018" name="Microbiol. Resour. Announc.">
        <title>Complete Genome Sequence of Acidithiobacillus ferridurans JCM 18981.</title>
        <authorList>
            <person name="Miyauchi T."/>
            <person name="Kouzuma A."/>
            <person name="Abe T."/>
            <person name="Watanabe K."/>
        </authorList>
    </citation>
    <scope>NUCLEOTIDE SEQUENCE [LARGE SCALE GENOMIC DNA]</scope>
    <source>
        <strain evidence="2">ATCC 33020 / DSM 29468 / JCM 18981 / 11Fe</strain>
    </source>
</reference>
<dbReference type="SUPFAM" id="SSF82866">
    <property type="entry name" value="Multidrug efflux transporter AcrB transmembrane domain"/>
    <property type="match status" value="1"/>
</dbReference>
<dbReference type="AlphaFoldDB" id="A0A2Z6ILY8"/>
<protein>
    <submittedName>
        <fullName evidence="1">Cation efflux system protein CusA</fullName>
    </submittedName>
</protein>
<dbReference type="Gene3D" id="1.20.1640.10">
    <property type="entry name" value="Multidrug efflux transporter AcrB transmembrane domain"/>
    <property type="match status" value="1"/>
</dbReference>
<proteinExistence type="predicted"/>
<dbReference type="KEGG" id="afj:AFERRID_29260"/>
<keyword evidence="2" id="KW-1185">Reference proteome</keyword>
<sequence>MWTGVDNVYDTITCSRNVSNGAGADVMKRVAAPMVGGTFSAALQALLVIPTLYTLWQKRRLGLR</sequence>
<organism evidence="1 2">
    <name type="scientific">Acidithiobacillus ferridurans</name>
    <dbReference type="NCBI Taxonomy" id="1232575"/>
    <lineage>
        <taxon>Bacteria</taxon>
        <taxon>Pseudomonadati</taxon>
        <taxon>Pseudomonadota</taxon>
        <taxon>Acidithiobacillia</taxon>
        <taxon>Acidithiobacillales</taxon>
        <taxon>Acidithiobacillaceae</taxon>
        <taxon>Acidithiobacillus</taxon>
    </lineage>
</organism>
<dbReference type="EMBL" id="AP018795">
    <property type="protein sequence ID" value="BBF66708.1"/>
    <property type="molecule type" value="Genomic_DNA"/>
</dbReference>
<accession>A0A2Z6ILY8</accession>
<dbReference type="Proteomes" id="UP000280188">
    <property type="component" value="Chromosome"/>
</dbReference>
<evidence type="ECO:0000313" key="1">
    <source>
        <dbReference type="EMBL" id="BBF66708.1"/>
    </source>
</evidence>
<dbReference type="RefSeq" id="WP_126605597.1">
    <property type="nucleotide sequence ID" value="NZ_AP018795.1"/>
</dbReference>
<gene>
    <name evidence="1" type="ORF">AFERRID_29260</name>
</gene>
<name>A0A2Z6ILY8_ACIFI</name>